<name>A0A251ULV5_HELAN</name>
<accession>A0A251ULV5</accession>
<keyword evidence="3" id="KW-1185">Reference proteome</keyword>
<reference evidence="1" key="3">
    <citation type="submission" date="2020-06" db="EMBL/GenBank/DDBJ databases">
        <title>Helianthus annuus Genome sequencing and assembly Release 2.</title>
        <authorList>
            <person name="Gouzy J."/>
            <person name="Langlade N."/>
            <person name="Munos S."/>
        </authorList>
    </citation>
    <scope>NUCLEOTIDE SEQUENCE</scope>
    <source>
        <tissue evidence="1">Leaves</tissue>
    </source>
</reference>
<evidence type="ECO:0000313" key="3">
    <source>
        <dbReference type="Proteomes" id="UP000215914"/>
    </source>
</evidence>
<dbReference type="AlphaFoldDB" id="A0A251ULV5"/>
<dbReference type="Gramene" id="mRNA:HanXRQr2_Chr05g0193001">
    <property type="protein sequence ID" value="CDS:HanXRQr2_Chr05g0193001.1"/>
    <property type="gene ID" value="HanXRQr2_Chr05g0193001"/>
</dbReference>
<dbReference type="EMBL" id="MNCJ02000320">
    <property type="protein sequence ID" value="KAF5804074.1"/>
    <property type="molecule type" value="Genomic_DNA"/>
</dbReference>
<reference evidence="2" key="2">
    <citation type="submission" date="2017-02" db="EMBL/GenBank/DDBJ databases">
        <title>Sunflower complete genome.</title>
        <authorList>
            <person name="Langlade N."/>
            <person name="Munos S."/>
        </authorList>
    </citation>
    <scope>NUCLEOTIDE SEQUENCE [LARGE SCALE GENOMIC DNA]</scope>
    <source>
        <tissue evidence="2">Leaves</tissue>
    </source>
</reference>
<dbReference type="EMBL" id="CM007894">
    <property type="protein sequence ID" value="OTG23752.1"/>
    <property type="molecule type" value="Genomic_DNA"/>
</dbReference>
<reference evidence="1 3" key="1">
    <citation type="journal article" date="2017" name="Nature">
        <title>The sunflower genome provides insights into oil metabolism, flowering and Asterid evolution.</title>
        <authorList>
            <person name="Badouin H."/>
            <person name="Gouzy J."/>
            <person name="Grassa C.J."/>
            <person name="Murat F."/>
            <person name="Staton S.E."/>
            <person name="Cottret L."/>
            <person name="Lelandais-Briere C."/>
            <person name="Owens G.L."/>
            <person name="Carrere S."/>
            <person name="Mayjonade B."/>
            <person name="Legrand L."/>
            <person name="Gill N."/>
            <person name="Kane N.C."/>
            <person name="Bowers J.E."/>
            <person name="Hubner S."/>
            <person name="Bellec A."/>
            <person name="Berard A."/>
            <person name="Berges H."/>
            <person name="Blanchet N."/>
            <person name="Boniface M.C."/>
            <person name="Brunel D."/>
            <person name="Catrice O."/>
            <person name="Chaidir N."/>
            <person name="Claudel C."/>
            <person name="Donnadieu C."/>
            <person name="Faraut T."/>
            <person name="Fievet G."/>
            <person name="Helmstetter N."/>
            <person name="King M."/>
            <person name="Knapp S.J."/>
            <person name="Lai Z."/>
            <person name="Le Paslier M.C."/>
            <person name="Lippi Y."/>
            <person name="Lorenzon L."/>
            <person name="Mandel J.R."/>
            <person name="Marage G."/>
            <person name="Marchand G."/>
            <person name="Marquand E."/>
            <person name="Bret-Mestries E."/>
            <person name="Morien E."/>
            <person name="Nambeesan S."/>
            <person name="Nguyen T."/>
            <person name="Pegot-Espagnet P."/>
            <person name="Pouilly N."/>
            <person name="Raftis F."/>
            <person name="Sallet E."/>
            <person name="Schiex T."/>
            <person name="Thomas J."/>
            <person name="Vandecasteele C."/>
            <person name="Vares D."/>
            <person name="Vear F."/>
            <person name="Vautrin S."/>
            <person name="Crespi M."/>
            <person name="Mangin B."/>
            <person name="Burke J.M."/>
            <person name="Salse J."/>
            <person name="Munos S."/>
            <person name="Vincourt P."/>
            <person name="Rieseberg L.H."/>
            <person name="Langlade N.B."/>
        </authorList>
    </citation>
    <scope>NUCLEOTIDE SEQUENCE [LARGE SCALE GENOMIC DNA]</scope>
    <source>
        <strain evidence="3">cv. SF193</strain>
        <tissue evidence="1">Leaves</tissue>
    </source>
</reference>
<dbReference type="InParanoid" id="A0A251ULV5"/>
<evidence type="ECO:0000313" key="2">
    <source>
        <dbReference type="EMBL" id="OTG23752.1"/>
    </source>
</evidence>
<organism evidence="2 3">
    <name type="scientific">Helianthus annuus</name>
    <name type="common">Common sunflower</name>
    <dbReference type="NCBI Taxonomy" id="4232"/>
    <lineage>
        <taxon>Eukaryota</taxon>
        <taxon>Viridiplantae</taxon>
        <taxon>Streptophyta</taxon>
        <taxon>Embryophyta</taxon>
        <taxon>Tracheophyta</taxon>
        <taxon>Spermatophyta</taxon>
        <taxon>Magnoliopsida</taxon>
        <taxon>eudicotyledons</taxon>
        <taxon>Gunneridae</taxon>
        <taxon>Pentapetalae</taxon>
        <taxon>asterids</taxon>
        <taxon>campanulids</taxon>
        <taxon>Asterales</taxon>
        <taxon>Asteraceae</taxon>
        <taxon>Asteroideae</taxon>
        <taxon>Heliantheae alliance</taxon>
        <taxon>Heliantheae</taxon>
        <taxon>Helianthus</taxon>
    </lineage>
</organism>
<proteinExistence type="predicted"/>
<evidence type="ECO:0000313" key="1">
    <source>
        <dbReference type="EMBL" id="KAF5804074.1"/>
    </source>
</evidence>
<protein>
    <submittedName>
        <fullName evidence="2">Uncharacterized protein</fullName>
    </submittedName>
</protein>
<sequence>MIAPRYEIPHLIIQTKILRNKRKFAETRKQKKNWYGGIRTGNRPIHQIISASIKPKGGFGLFLYIDFIY</sequence>
<gene>
    <name evidence="2" type="ORF">HannXRQ_Chr05g0129151</name>
    <name evidence="1" type="ORF">HanXRQr2_Chr05g0193001</name>
</gene>
<dbReference type="Proteomes" id="UP000215914">
    <property type="component" value="Chromosome 5"/>
</dbReference>